<dbReference type="EMBL" id="UOEB01000318">
    <property type="protein sequence ID" value="VAV86287.1"/>
    <property type="molecule type" value="Genomic_DNA"/>
</dbReference>
<keyword evidence="2" id="KW-0413">Isomerase</keyword>
<dbReference type="PANTHER" id="PTHR15337:SF11">
    <property type="entry name" value="THIOREDOXIN DOMAIN-CONTAINING PROTEIN"/>
    <property type="match status" value="1"/>
</dbReference>
<dbReference type="Gene3D" id="3.40.30.10">
    <property type="entry name" value="Glutaredoxin"/>
    <property type="match status" value="1"/>
</dbReference>
<accession>A0A3B0R3R6</accession>
<name>A0A3B0R3R6_9ZZZZ</name>
<organism evidence="2">
    <name type="scientific">hydrothermal vent metagenome</name>
    <dbReference type="NCBI Taxonomy" id="652676"/>
    <lineage>
        <taxon>unclassified sequences</taxon>
        <taxon>metagenomes</taxon>
        <taxon>ecological metagenomes</taxon>
    </lineage>
</organism>
<dbReference type="GO" id="GO:0016853">
    <property type="term" value="F:isomerase activity"/>
    <property type="evidence" value="ECO:0007669"/>
    <property type="project" value="UniProtKB-KW"/>
</dbReference>
<evidence type="ECO:0000313" key="2">
    <source>
        <dbReference type="EMBL" id="VAV86287.1"/>
    </source>
</evidence>
<keyword evidence="1" id="KW-0732">Signal</keyword>
<dbReference type="InterPro" id="IPR051099">
    <property type="entry name" value="AGR/TXD"/>
</dbReference>
<proteinExistence type="predicted"/>
<reference evidence="2" key="1">
    <citation type="submission" date="2018-06" db="EMBL/GenBank/DDBJ databases">
        <authorList>
            <person name="Zhirakovskaya E."/>
        </authorList>
    </citation>
    <scope>NUCLEOTIDE SEQUENCE</scope>
</reference>
<dbReference type="PANTHER" id="PTHR15337">
    <property type="entry name" value="ANTERIOR GRADIENT PROTEIN-RELATED"/>
    <property type="match status" value="1"/>
</dbReference>
<dbReference type="AlphaFoldDB" id="A0A3B0R3R6"/>
<dbReference type="InterPro" id="IPR036249">
    <property type="entry name" value="Thioredoxin-like_sf"/>
</dbReference>
<evidence type="ECO:0000256" key="1">
    <source>
        <dbReference type="ARBA" id="ARBA00022729"/>
    </source>
</evidence>
<dbReference type="SUPFAM" id="SSF52833">
    <property type="entry name" value="Thioredoxin-like"/>
    <property type="match status" value="1"/>
</dbReference>
<gene>
    <name evidence="2" type="ORF">MNBD_BACTEROID02-2021</name>
</gene>
<sequence>MIKRISIVFLLFIGLNCFSQNWVTNLVEAERIAQDKNQKIVLVFSGSDWCAPCIKLEKEILESKEFKDFSKSNFVMLRADFPRRKKNALPPKIQEENNSLAEMYNNHGFFPLVVVLDKNGKVLGETGYKNTTPKEYIKLLASY</sequence>
<dbReference type="Pfam" id="PF13899">
    <property type="entry name" value="Thioredoxin_7"/>
    <property type="match status" value="1"/>
</dbReference>
<protein>
    <submittedName>
        <fullName evidence="2">Thioredoxin Disulfide Isomerase</fullName>
    </submittedName>
</protein>